<dbReference type="InterPro" id="IPR052520">
    <property type="entry name" value="ATL_DNA_repair"/>
</dbReference>
<dbReference type="AlphaFoldDB" id="A0A382DR72"/>
<dbReference type="Pfam" id="PF01035">
    <property type="entry name" value="DNA_binding_1"/>
    <property type="match status" value="1"/>
</dbReference>
<dbReference type="InterPro" id="IPR036217">
    <property type="entry name" value="MethylDNA_cys_MeTrfase_DNAb"/>
</dbReference>
<dbReference type="SUPFAM" id="SSF46767">
    <property type="entry name" value="Methylated DNA-protein cysteine methyltransferase, C-terminal domain"/>
    <property type="match status" value="1"/>
</dbReference>
<proteinExistence type="predicted"/>
<evidence type="ECO:0000259" key="2">
    <source>
        <dbReference type="Pfam" id="PF01035"/>
    </source>
</evidence>
<dbReference type="PANTHER" id="PTHR42942:SF1">
    <property type="entry name" value="ALKYLTRANSFERASE-LIKE PROTEIN 1"/>
    <property type="match status" value="1"/>
</dbReference>
<organism evidence="3">
    <name type="scientific">marine metagenome</name>
    <dbReference type="NCBI Taxonomy" id="408172"/>
    <lineage>
        <taxon>unclassified sequences</taxon>
        <taxon>metagenomes</taxon>
        <taxon>ecological metagenomes</taxon>
    </lineage>
</organism>
<protein>
    <recommendedName>
        <fullName evidence="2">Methylated-DNA-[protein]-cysteine S-methyltransferase DNA binding domain-containing protein</fullName>
    </recommendedName>
</protein>
<name>A0A382DR72_9ZZZZ</name>
<dbReference type="GO" id="GO:0003824">
    <property type="term" value="F:catalytic activity"/>
    <property type="evidence" value="ECO:0007669"/>
    <property type="project" value="InterPro"/>
</dbReference>
<keyword evidence="1" id="KW-0227">DNA damage</keyword>
<feature type="domain" description="Methylated-DNA-[protein]-cysteine S-methyltransferase DNA binding" evidence="2">
    <location>
        <begin position="8"/>
        <end position="89"/>
    </location>
</feature>
<gene>
    <name evidence="3" type="ORF">METZ01_LOCUS192951</name>
</gene>
<dbReference type="CDD" id="cd06445">
    <property type="entry name" value="ATase"/>
    <property type="match status" value="1"/>
</dbReference>
<dbReference type="NCBIfam" id="TIGR00589">
    <property type="entry name" value="ogt"/>
    <property type="match status" value="1"/>
</dbReference>
<evidence type="ECO:0000313" key="3">
    <source>
        <dbReference type="EMBL" id="SVB40097.1"/>
    </source>
</evidence>
<evidence type="ECO:0000256" key="1">
    <source>
        <dbReference type="ARBA" id="ARBA00022763"/>
    </source>
</evidence>
<sequence length="110" mass="12511">MNSRNESFFNKVYTIVKKIPHGKVTTYGLIARHLGTSKSARIVGYAMNSSHKFSNIPAHRVVNRNGLLTGRHHFFGSSLMQELLENEGAIIIDNKIKNFKDILWDPSTRK</sequence>
<dbReference type="GO" id="GO:0006281">
    <property type="term" value="P:DNA repair"/>
    <property type="evidence" value="ECO:0007669"/>
    <property type="project" value="InterPro"/>
</dbReference>
<dbReference type="InterPro" id="IPR014048">
    <property type="entry name" value="MethylDNA_cys_MeTrfase_DNA-bd"/>
</dbReference>
<reference evidence="3" key="1">
    <citation type="submission" date="2018-05" db="EMBL/GenBank/DDBJ databases">
        <authorList>
            <person name="Lanie J.A."/>
            <person name="Ng W.-L."/>
            <person name="Kazmierczak K.M."/>
            <person name="Andrzejewski T.M."/>
            <person name="Davidsen T.M."/>
            <person name="Wayne K.J."/>
            <person name="Tettelin H."/>
            <person name="Glass J.I."/>
            <person name="Rusch D."/>
            <person name="Podicherti R."/>
            <person name="Tsui H.-C.T."/>
            <person name="Winkler M.E."/>
        </authorList>
    </citation>
    <scope>NUCLEOTIDE SEQUENCE</scope>
</reference>
<dbReference type="PANTHER" id="PTHR42942">
    <property type="entry name" value="6-O-METHYLGUANINE DNA METHYLTRANSFERASE"/>
    <property type="match status" value="1"/>
</dbReference>
<accession>A0A382DR72</accession>
<dbReference type="Gene3D" id="1.10.10.10">
    <property type="entry name" value="Winged helix-like DNA-binding domain superfamily/Winged helix DNA-binding domain"/>
    <property type="match status" value="1"/>
</dbReference>
<dbReference type="EMBL" id="UINC01040348">
    <property type="protein sequence ID" value="SVB40097.1"/>
    <property type="molecule type" value="Genomic_DNA"/>
</dbReference>
<dbReference type="InterPro" id="IPR036388">
    <property type="entry name" value="WH-like_DNA-bd_sf"/>
</dbReference>